<evidence type="ECO:0000313" key="9">
    <source>
        <dbReference type="Ensembl" id="ENSECRP00000022664.1"/>
    </source>
</evidence>
<reference evidence="9" key="2">
    <citation type="submission" date="2025-08" db="UniProtKB">
        <authorList>
            <consortium name="Ensembl"/>
        </authorList>
    </citation>
    <scope>IDENTIFICATION</scope>
</reference>
<sequence>MEETKKPSSELHLTCSFCLKNLSSPVSLHCGHNFCRNCIEDHWNKSTVYHCYDCKKEFGTRPSLGQNDLLTNLLQEFQNRELSSDQHEMKQTAAQAAAAADYKRPLYTSKKGKQKKSTQDLHHHMCTKHQRPVEFFCRTDQMCICFECTENEHQRHDKVTVDRGRDELQPLVENTFQKIEEMVQEKEKRVAKMKENITDMKTSLKRESEDYQNTLSSLLQCIERLRHQVSEEFRSHEQKEVNKAEEYIKQVEQEIKDLRQREDELDELSKTEDHILFLEKFPSFHIPTVVGDTPDINDKGGLFSQNKEKELLLLEKHIQKISSWDIVKTKKKETCHVSLQTDQENKDLKASGSSEAGPQHANVVPYGKTDTKNLGKRAIDRTETSAPEVKRMRKEEEEAHSSGIHIWDWFSKKSSPVLGKDKVTIEVEGLEKTFQSGKTFIKNLIKKMNDSEIDIYQGVFDSQSSNLALLFCPVASRIGTDINVALKKIPNNKKAILVVMHHTPNPAYIVAESARLVKQKNVVGTVDLLFHESIGLLECQLNEQSLEKVFIFCKDHCMK</sequence>
<organism evidence="9 10">
    <name type="scientific">Erpetoichthys calabaricus</name>
    <name type="common">Rope fish</name>
    <name type="synonym">Calamoichthys calabaricus</name>
    <dbReference type="NCBI Taxonomy" id="27687"/>
    <lineage>
        <taxon>Eukaryota</taxon>
        <taxon>Metazoa</taxon>
        <taxon>Chordata</taxon>
        <taxon>Craniata</taxon>
        <taxon>Vertebrata</taxon>
        <taxon>Euteleostomi</taxon>
        <taxon>Actinopterygii</taxon>
        <taxon>Polypteriformes</taxon>
        <taxon>Polypteridae</taxon>
        <taxon>Erpetoichthys</taxon>
    </lineage>
</organism>
<dbReference type="GeneTree" id="ENSGT00940000154395"/>
<dbReference type="InterPro" id="IPR051051">
    <property type="entry name" value="E3_ubiq-ligase_TRIM/RNF"/>
</dbReference>
<dbReference type="AlphaFoldDB" id="A0A8C4SX72"/>
<reference evidence="9" key="3">
    <citation type="submission" date="2025-09" db="UniProtKB">
        <authorList>
            <consortium name="Ensembl"/>
        </authorList>
    </citation>
    <scope>IDENTIFICATION</scope>
</reference>
<dbReference type="CDD" id="cd19769">
    <property type="entry name" value="Bbox2_TRIM16-like"/>
    <property type="match status" value="1"/>
</dbReference>
<keyword evidence="5" id="KW-0175">Coiled coil</keyword>
<dbReference type="SUPFAM" id="SSF57850">
    <property type="entry name" value="RING/U-box"/>
    <property type="match status" value="1"/>
</dbReference>
<dbReference type="InterPro" id="IPR058030">
    <property type="entry name" value="TRIM8/14/16/25/29/45/65_CC"/>
</dbReference>
<feature type="domain" description="B box-type" evidence="8">
    <location>
        <begin position="121"/>
        <end position="161"/>
    </location>
</feature>
<dbReference type="PROSITE" id="PS50089">
    <property type="entry name" value="ZF_RING_2"/>
    <property type="match status" value="1"/>
</dbReference>
<dbReference type="SUPFAM" id="SSF57845">
    <property type="entry name" value="B-box zinc-binding domain"/>
    <property type="match status" value="1"/>
</dbReference>
<evidence type="ECO:0000256" key="5">
    <source>
        <dbReference type="SAM" id="Coils"/>
    </source>
</evidence>
<dbReference type="InterPro" id="IPR013083">
    <property type="entry name" value="Znf_RING/FYVE/PHD"/>
</dbReference>
<evidence type="ECO:0000313" key="10">
    <source>
        <dbReference type="Proteomes" id="UP000694620"/>
    </source>
</evidence>
<proteinExistence type="predicted"/>
<dbReference type="PROSITE" id="PS50119">
    <property type="entry name" value="ZF_BBOX"/>
    <property type="match status" value="1"/>
</dbReference>
<dbReference type="Pfam" id="PF15227">
    <property type="entry name" value="zf-C3HC4_4"/>
    <property type="match status" value="1"/>
</dbReference>
<dbReference type="PANTHER" id="PTHR25465">
    <property type="entry name" value="B-BOX DOMAIN CONTAINING"/>
    <property type="match status" value="1"/>
</dbReference>
<feature type="region of interest" description="Disordered" evidence="6">
    <location>
        <begin position="340"/>
        <end position="374"/>
    </location>
</feature>
<feature type="domain" description="RING-type" evidence="7">
    <location>
        <begin position="15"/>
        <end position="55"/>
    </location>
</feature>
<dbReference type="SMART" id="SM00184">
    <property type="entry name" value="RING"/>
    <property type="match status" value="1"/>
</dbReference>
<dbReference type="InterPro" id="IPR000315">
    <property type="entry name" value="Znf_B-box"/>
</dbReference>
<dbReference type="GO" id="GO:0008270">
    <property type="term" value="F:zinc ion binding"/>
    <property type="evidence" value="ECO:0007669"/>
    <property type="project" value="UniProtKB-KW"/>
</dbReference>
<evidence type="ECO:0000256" key="2">
    <source>
        <dbReference type="ARBA" id="ARBA00022771"/>
    </source>
</evidence>
<dbReference type="Pfam" id="PF25600">
    <property type="entry name" value="TRIM_CC"/>
    <property type="match status" value="1"/>
</dbReference>
<dbReference type="PROSITE" id="PS00518">
    <property type="entry name" value="ZF_RING_1"/>
    <property type="match status" value="1"/>
</dbReference>
<evidence type="ECO:0000256" key="6">
    <source>
        <dbReference type="SAM" id="MobiDB-lite"/>
    </source>
</evidence>
<dbReference type="Gene3D" id="3.30.160.60">
    <property type="entry name" value="Classic Zinc Finger"/>
    <property type="match status" value="1"/>
</dbReference>
<dbReference type="InterPro" id="IPR017907">
    <property type="entry name" value="Znf_RING_CS"/>
</dbReference>
<dbReference type="Gene3D" id="3.30.40.10">
    <property type="entry name" value="Zinc/RING finger domain, C3HC4 (zinc finger)"/>
    <property type="match status" value="1"/>
</dbReference>
<evidence type="ECO:0000256" key="1">
    <source>
        <dbReference type="ARBA" id="ARBA00022723"/>
    </source>
</evidence>
<keyword evidence="10" id="KW-1185">Reference proteome</keyword>
<feature type="coiled-coil region" evidence="5">
    <location>
        <begin position="176"/>
        <end position="271"/>
    </location>
</feature>
<dbReference type="InterPro" id="IPR001841">
    <property type="entry name" value="Znf_RING"/>
</dbReference>
<evidence type="ECO:0000259" key="7">
    <source>
        <dbReference type="PROSITE" id="PS50089"/>
    </source>
</evidence>
<protein>
    <submittedName>
        <fullName evidence="9">Tripartite motif-containing protein 65-like</fullName>
    </submittedName>
</protein>
<dbReference type="Ensembl" id="ENSECRT00000023151.1">
    <property type="protein sequence ID" value="ENSECRP00000022664.1"/>
    <property type="gene ID" value="ENSECRG00000015341.1"/>
</dbReference>
<dbReference type="PANTHER" id="PTHR25465:SF14">
    <property type="entry name" value="E3 UBIQUITIN-PROTEIN LIGASE TRIM65"/>
    <property type="match status" value="1"/>
</dbReference>
<evidence type="ECO:0000256" key="4">
    <source>
        <dbReference type="PROSITE-ProRule" id="PRU00024"/>
    </source>
</evidence>
<accession>A0A8C4SX72</accession>
<keyword evidence="3" id="KW-0862">Zinc</keyword>
<dbReference type="Proteomes" id="UP000694620">
    <property type="component" value="Chromosome 12"/>
</dbReference>
<keyword evidence="2 4" id="KW-0863">Zinc-finger</keyword>
<reference evidence="9" key="1">
    <citation type="submission" date="2021-06" db="EMBL/GenBank/DDBJ databases">
        <authorList>
            <consortium name="Wellcome Sanger Institute Data Sharing"/>
        </authorList>
    </citation>
    <scope>NUCLEOTIDE SEQUENCE [LARGE SCALE GENOMIC DNA]</scope>
</reference>
<evidence type="ECO:0000256" key="3">
    <source>
        <dbReference type="ARBA" id="ARBA00022833"/>
    </source>
</evidence>
<dbReference type="SMART" id="SM00336">
    <property type="entry name" value="BBOX"/>
    <property type="match status" value="1"/>
</dbReference>
<gene>
    <name evidence="9" type="primary">LOC114662973</name>
</gene>
<evidence type="ECO:0000259" key="8">
    <source>
        <dbReference type="PROSITE" id="PS50119"/>
    </source>
</evidence>
<dbReference type="CDD" id="cd22249">
    <property type="entry name" value="UDM1_RNF168_RNF169-like"/>
    <property type="match status" value="1"/>
</dbReference>
<keyword evidence="1" id="KW-0479">Metal-binding</keyword>
<name>A0A8C4SX72_ERPCA</name>
<dbReference type="Pfam" id="PF00643">
    <property type="entry name" value="zf-B_box"/>
    <property type="match status" value="1"/>
</dbReference>